<dbReference type="Gene3D" id="1.20.1280.290">
    <property type="match status" value="1"/>
</dbReference>
<dbReference type="RefSeq" id="WP_206984367.1">
    <property type="nucleotide sequence ID" value="NZ_JAFLQZ010000005.1"/>
</dbReference>
<dbReference type="NCBIfam" id="NF037968">
    <property type="entry name" value="SemiSWEET_2"/>
    <property type="match status" value="1"/>
</dbReference>
<dbReference type="Pfam" id="PF04193">
    <property type="entry name" value="PQ-loop"/>
    <property type="match status" value="1"/>
</dbReference>
<feature type="transmembrane region" description="Helical" evidence="5">
    <location>
        <begin position="63"/>
        <end position="81"/>
    </location>
</feature>
<dbReference type="InterPro" id="IPR047662">
    <property type="entry name" value="SemiSWEET"/>
</dbReference>
<reference evidence="6" key="1">
    <citation type="submission" date="2021-03" db="EMBL/GenBank/DDBJ databases">
        <authorList>
            <person name="Kim M.K."/>
        </authorList>
    </citation>
    <scope>NUCLEOTIDE SEQUENCE</scope>
    <source>
        <strain evidence="6">BT186</strain>
    </source>
</reference>
<evidence type="ECO:0000256" key="5">
    <source>
        <dbReference type="SAM" id="Phobius"/>
    </source>
</evidence>
<keyword evidence="3 5" id="KW-1133">Transmembrane helix</keyword>
<evidence type="ECO:0000313" key="6">
    <source>
        <dbReference type="EMBL" id="MBO0358437.1"/>
    </source>
</evidence>
<protein>
    <submittedName>
        <fullName evidence="6">SemiSWEET transporter</fullName>
    </submittedName>
</protein>
<evidence type="ECO:0000313" key="7">
    <source>
        <dbReference type="Proteomes" id="UP000664144"/>
    </source>
</evidence>
<evidence type="ECO:0000256" key="3">
    <source>
        <dbReference type="ARBA" id="ARBA00022989"/>
    </source>
</evidence>
<proteinExistence type="predicted"/>
<evidence type="ECO:0000256" key="4">
    <source>
        <dbReference type="ARBA" id="ARBA00023136"/>
    </source>
</evidence>
<dbReference type="AlphaFoldDB" id="A0A939JDK0"/>
<dbReference type="GO" id="GO:0051119">
    <property type="term" value="F:sugar transmembrane transporter activity"/>
    <property type="evidence" value="ECO:0007669"/>
    <property type="project" value="InterPro"/>
</dbReference>
<organism evidence="6 7">
    <name type="scientific">Hymenobacter telluris</name>
    <dbReference type="NCBI Taxonomy" id="2816474"/>
    <lineage>
        <taxon>Bacteria</taxon>
        <taxon>Pseudomonadati</taxon>
        <taxon>Bacteroidota</taxon>
        <taxon>Cytophagia</taxon>
        <taxon>Cytophagales</taxon>
        <taxon>Hymenobacteraceae</taxon>
        <taxon>Hymenobacter</taxon>
    </lineage>
</organism>
<evidence type="ECO:0000256" key="2">
    <source>
        <dbReference type="ARBA" id="ARBA00022692"/>
    </source>
</evidence>
<keyword evidence="4 5" id="KW-0472">Membrane</keyword>
<comment type="subcellular location">
    <subcellularLocation>
        <location evidence="1">Membrane</location>
        <topology evidence="1">Multi-pass membrane protein</topology>
    </subcellularLocation>
</comment>
<dbReference type="GO" id="GO:0016020">
    <property type="term" value="C:membrane"/>
    <property type="evidence" value="ECO:0007669"/>
    <property type="project" value="UniProtKB-SubCell"/>
</dbReference>
<accession>A0A939JDK0</accession>
<gene>
    <name evidence="6" type="ORF">J0X19_10815</name>
</gene>
<dbReference type="InterPro" id="IPR006603">
    <property type="entry name" value="PQ-loop_rpt"/>
</dbReference>
<keyword evidence="2 5" id="KW-0812">Transmembrane</keyword>
<dbReference type="EMBL" id="JAFLQZ010000005">
    <property type="protein sequence ID" value="MBO0358437.1"/>
    <property type="molecule type" value="Genomic_DNA"/>
</dbReference>
<feature type="transmembrane region" description="Helical" evidence="5">
    <location>
        <begin position="37"/>
        <end position="56"/>
    </location>
</feature>
<comment type="caution">
    <text evidence="6">The sequence shown here is derived from an EMBL/GenBank/DDBJ whole genome shotgun (WGS) entry which is preliminary data.</text>
</comment>
<dbReference type="Proteomes" id="UP000664144">
    <property type="component" value="Unassembled WGS sequence"/>
</dbReference>
<evidence type="ECO:0000256" key="1">
    <source>
        <dbReference type="ARBA" id="ARBA00004141"/>
    </source>
</evidence>
<name>A0A939JDK0_9BACT</name>
<keyword evidence="7" id="KW-1185">Reference proteome</keyword>
<sequence length="86" mass="9156">MTFIALLGLLAACVTTAAYVPQAYKTIITRSTSSLSLPTYSLLFAGTTLWVVYALYINNLPILVANGVTAVLAGIILYLKLTAKES</sequence>